<evidence type="ECO:0000259" key="6">
    <source>
        <dbReference type="Pfam" id="PF00155"/>
    </source>
</evidence>
<evidence type="ECO:0000256" key="2">
    <source>
        <dbReference type="ARBA" id="ARBA00012224"/>
    </source>
</evidence>
<keyword evidence="3" id="KW-0663">Pyridoxal phosphate</keyword>
<evidence type="ECO:0000313" key="8">
    <source>
        <dbReference type="Proteomes" id="UP000003240"/>
    </source>
</evidence>
<dbReference type="EMBL" id="AFGF01000054">
    <property type="protein sequence ID" value="EGO64504.1"/>
    <property type="molecule type" value="Genomic_DNA"/>
</dbReference>
<dbReference type="InterPro" id="IPR015424">
    <property type="entry name" value="PyrdxlP-dep_Trfase"/>
</dbReference>
<dbReference type="STRING" id="1009370.ALO_07513"/>
<dbReference type="InterPro" id="IPR051798">
    <property type="entry name" value="Class-II_PLP-Dep_Aminotrans"/>
</dbReference>
<dbReference type="Proteomes" id="UP000003240">
    <property type="component" value="Unassembled WGS sequence"/>
</dbReference>
<dbReference type="InterPro" id="IPR027619">
    <property type="entry name" value="C-S_lyase_PatB-like"/>
</dbReference>
<comment type="cofactor">
    <cofactor evidence="1">
        <name>pyridoxal 5'-phosphate</name>
        <dbReference type="ChEBI" id="CHEBI:597326"/>
    </cofactor>
</comment>
<dbReference type="GO" id="GO:0047804">
    <property type="term" value="F:cysteine-S-conjugate beta-lyase activity"/>
    <property type="evidence" value="ECO:0007669"/>
    <property type="project" value="UniProtKB-EC"/>
</dbReference>
<evidence type="ECO:0000256" key="4">
    <source>
        <dbReference type="ARBA" id="ARBA00023239"/>
    </source>
</evidence>
<dbReference type="CDD" id="cd00609">
    <property type="entry name" value="AAT_like"/>
    <property type="match status" value="1"/>
</dbReference>
<proteinExistence type="inferred from homology"/>
<dbReference type="NCBIfam" id="TIGR04350">
    <property type="entry name" value="C_S_lyase_PatB"/>
    <property type="match status" value="1"/>
</dbReference>
<organism evidence="7 8">
    <name type="scientific">Acetonema longum DSM 6540</name>
    <dbReference type="NCBI Taxonomy" id="1009370"/>
    <lineage>
        <taxon>Bacteria</taxon>
        <taxon>Bacillati</taxon>
        <taxon>Bacillota</taxon>
        <taxon>Negativicutes</taxon>
        <taxon>Acetonemataceae</taxon>
        <taxon>Acetonema</taxon>
    </lineage>
</organism>
<feature type="domain" description="Aminotransferase class I/classII large" evidence="6">
    <location>
        <begin position="32"/>
        <end position="383"/>
    </location>
</feature>
<dbReference type="SUPFAM" id="SSF53383">
    <property type="entry name" value="PLP-dependent transferases"/>
    <property type="match status" value="1"/>
</dbReference>
<dbReference type="OrthoDB" id="9802328at2"/>
<dbReference type="Gene3D" id="3.90.1150.10">
    <property type="entry name" value="Aspartate Aminotransferase, domain 1"/>
    <property type="match status" value="1"/>
</dbReference>
<dbReference type="InterPro" id="IPR004839">
    <property type="entry name" value="Aminotransferase_I/II_large"/>
</dbReference>
<dbReference type="eggNOG" id="COG1168">
    <property type="taxonomic scope" value="Bacteria"/>
</dbReference>
<evidence type="ECO:0000256" key="3">
    <source>
        <dbReference type="ARBA" id="ARBA00022898"/>
    </source>
</evidence>
<reference evidence="7 8" key="1">
    <citation type="journal article" date="2011" name="EMBO J.">
        <title>Structural diversity of bacterial flagellar motors.</title>
        <authorList>
            <person name="Chen S."/>
            <person name="Beeby M."/>
            <person name="Murphy G.E."/>
            <person name="Leadbetter J.R."/>
            <person name="Hendrixson D.R."/>
            <person name="Briegel A."/>
            <person name="Li Z."/>
            <person name="Shi J."/>
            <person name="Tocheva E.I."/>
            <person name="Muller A."/>
            <person name="Dobro M.J."/>
            <person name="Jensen G.J."/>
        </authorList>
    </citation>
    <scope>NUCLEOTIDE SEQUENCE [LARGE SCALE GENOMIC DNA]</scope>
    <source>
        <strain evidence="7 8">DSM 6540</strain>
    </source>
</reference>
<dbReference type="Gene3D" id="3.40.640.10">
    <property type="entry name" value="Type I PLP-dependent aspartate aminotransferase-like (Major domain)"/>
    <property type="match status" value="1"/>
</dbReference>
<keyword evidence="4" id="KW-0456">Lyase</keyword>
<comment type="caution">
    <text evidence="7">The sequence shown here is derived from an EMBL/GenBank/DDBJ whole genome shotgun (WGS) entry which is preliminary data.</text>
</comment>
<dbReference type="InterPro" id="IPR015421">
    <property type="entry name" value="PyrdxlP-dep_Trfase_major"/>
</dbReference>
<protein>
    <recommendedName>
        <fullName evidence="2">cysteine-S-conjugate beta-lyase</fullName>
        <ecNumber evidence="2">4.4.1.13</ecNumber>
    </recommendedName>
</protein>
<dbReference type="PANTHER" id="PTHR43525">
    <property type="entry name" value="PROTEIN MALY"/>
    <property type="match status" value="1"/>
</dbReference>
<dbReference type="GO" id="GO:0008483">
    <property type="term" value="F:transaminase activity"/>
    <property type="evidence" value="ECO:0007669"/>
    <property type="project" value="UniProtKB-KW"/>
</dbReference>
<evidence type="ECO:0000256" key="5">
    <source>
        <dbReference type="ARBA" id="ARBA00037974"/>
    </source>
</evidence>
<dbReference type="GO" id="GO:0030170">
    <property type="term" value="F:pyridoxal phosphate binding"/>
    <property type="evidence" value="ECO:0007669"/>
    <property type="project" value="InterPro"/>
</dbReference>
<evidence type="ECO:0000256" key="1">
    <source>
        <dbReference type="ARBA" id="ARBA00001933"/>
    </source>
</evidence>
<dbReference type="AlphaFoldDB" id="F7NHF7"/>
<dbReference type="EC" id="4.4.1.13" evidence="2"/>
<keyword evidence="7" id="KW-0808">Transferase</keyword>
<dbReference type="PANTHER" id="PTHR43525:SF1">
    <property type="entry name" value="PROTEIN MALY"/>
    <property type="match status" value="1"/>
</dbReference>
<sequence length="392" mass="43085">MTKIDFNTVINRRNSGSVKWDDADLLYGAKDVLPLWVADTDFPAPQAVLDALQARVAHGVFGYPSPRFLGFEALAGWLKQRHSWETKPEWMVNSPGVVTALSIAVQTLTAPGDKVIIQPPVYPHFFSAVLQNSRTVVENSLIPEDGRYRIDFDDLARKAADAKLLILCSPHNPVGRVWTAAELKKLAEIALSNNLIILSDEIHSDLVYPGHRHTPLASLGEDIARITVTCVAPSKTFNIAGLYTSAVVISDTALRKRFADVIQALSLTKSNVFGSAALEAAYKHGGPWLEQLLPFLAANAAYLVERFSRETPKIKVNLPEGTFLAWLDCRALGLNNDALSDFFAKEARVGLNRGYSFGAQGSGFMRLNFGCSRAVLTEAIDRITRAYQDRGF</sequence>
<dbReference type="Pfam" id="PF00155">
    <property type="entry name" value="Aminotran_1_2"/>
    <property type="match status" value="1"/>
</dbReference>
<gene>
    <name evidence="7" type="ORF">ALO_07513</name>
</gene>
<keyword evidence="7" id="KW-0032">Aminotransferase</keyword>
<evidence type="ECO:0000313" key="7">
    <source>
        <dbReference type="EMBL" id="EGO64504.1"/>
    </source>
</evidence>
<name>F7NHF7_9FIRM</name>
<accession>F7NHF7</accession>
<dbReference type="RefSeq" id="WP_004094271.1">
    <property type="nucleotide sequence ID" value="NZ_AFGF01000054.1"/>
</dbReference>
<keyword evidence="8" id="KW-1185">Reference proteome</keyword>
<comment type="similarity">
    <text evidence="5">Belongs to the class-II pyridoxal-phosphate-dependent aminotransferase family. MalY/PatB cystathionine beta-lyase subfamily.</text>
</comment>
<dbReference type="InterPro" id="IPR015422">
    <property type="entry name" value="PyrdxlP-dep_Trfase_small"/>
</dbReference>